<gene>
    <name evidence="2" type="ORF">Taro_018153</name>
</gene>
<name>A0A843UVF5_COLES</name>
<dbReference type="Proteomes" id="UP000652761">
    <property type="component" value="Unassembled WGS sequence"/>
</dbReference>
<keyword evidence="3" id="KW-1185">Reference proteome</keyword>
<proteinExistence type="predicted"/>
<evidence type="ECO:0000313" key="3">
    <source>
        <dbReference type="Proteomes" id="UP000652761"/>
    </source>
</evidence>
<feature type="compositionally biased region" description="Basic and acidic residues" evidence="1">
    <location>
        <begin position="86"/>
        <end position="101"/>
    </location>
</feature>
<reference evidence="2" key="1">
    <citation type="submission" date="2017-07" db="EMBL/GenBank/DDBJ databases">
        <title>Taro Niue Genome Assembly and Annotation.</title>
        <authorList>
            <person name="Atibalentja N."/>
            <person name="Keating K."/>
            <person name="Fields C.J."/>
        </authorList>
    </citation>
    <scope>NUCLEOTIDE SEQUENCE</scope>
    <source>
        <strain evidence="2">Niue_2</strain>
        <tissue evidence="2">Leaf</tissue>
    </source>
</reference>
<accession>A0A843UVF5</accession>
<organism evidence="2 3">
    <name type="scientific">Colocasia esculenta</name>
    <name type="common">Wild taro</name>
    <name type="synonym">Arum esculentum</name>
    <dbReference type="NCBI Taxonomy" id="4460"/>
    <lineage>
        <taxon>Eukaryota</taxon>
        <taxon>Viridiplantae</taxon>
        <taxon>Streptophyta</taxon>
        <taxon>Embryophyta</taxon>
        <taxon>Tracheophyta</taxon>
        <taxon>Spermatophyta</taxon>
        <taxon>Magnoliopsida</taxon>
        <taxon>Liliopsida</taxon>
        <taxon>Araceae</taxon>
        <taxon>Aroideae</taxon>
        <taxon>Colocasieae</taxon>
        <taxon>Colocasia</taxon>
    </lineage>
</organism>
<sequence length="107" mass="12350">MRIFVRPGIETAREAAIRNRHFYPACKRLHSEISGPAISRRFAVKKPSFRTPKLRFQQTIAPIPRFSGSSVSLDYANHWRSQHTESACHNDRKSCSTRREISSPGRR</sequence>
<dbReference type="AlphaFoldDB" id="A0A843UVF5"/>
<evidence type="ECO:0000313" key="2">
    <source>
        <dbReference type="EMBL" id="MQL85634.1"/>
    </source>
</evidence>
<evidence type="ECO:0000256" key="1">
    <source>
        <dbReference type="SAM" id="MobiDB-lite"/>
    </source>
</evidence>
<dbReference type="EMBL" id="NMUH01000840">
    <property type="protein sequence ID" value="MQL85634.1"/>
    <property type="molecule type" value="Genomic_DNA"/>
</dbReference>
<protein>
    <submittedName>
        <fullName evidence="2">Uncharacterized protein</fullName>
    </submittedName>
</protein>
<comment type="caution">
    <text evidence="2">The sequence shown here is derived from an EMBL/GenBank/DDBJ whole genome shotgun (WGS) entry which is preliminary data.</text>
</comment>
<feature type="region of interest" description="Disordered" evidence="1">
    <location>
        <begin position="86"/>
        <end position="107"/>
    </location>
</feature>